<gene>
    <name evidence="2" type="ORF">LC20_08375</name>
</gene>
<evidence type="ECO:0000313" key="3">
    <source>
        <dbReference type="Proteomes" id="UP000230961"/>
    </source>
</evidence>
<sequence length="121" mass="13883">MRKIIAASLFLMAFSVSAKFIHPMDFDGSEAQKNEVIEYIKSTVKSDYCDGSLDMCQDTMLRMMESENLNAFKLATKATNRKIMDRVIKDYCNSGLNMCNYVMINMMYDENLKASNKSLAW</sequence>
<dbReference type="AlphaFoldDB" id="A0A7U5PGY6"/>
<dbReference type="EMBL" id="CP007448">
    <property type="protein sequence ID" value="ATX62933.1"/>
    <property type="molecule type" value="Genomic_DNA"/>
</dbReference>
<protein>
    <submittedName>
        <fullName evidence="2">Uncharacterized protein</fullName>
    </submittedName>
</protein>
<evidence type="ECO:0000256" key="1">
    <source>
        <dbReference type="SAM" id="SignalP"/>
    </source>
</evidence>
<keyword evidence="1" id="KW-0732">Signal</keyword>
<name>A0A7U5PGY6_YEREN</name>
<feature type="signal peptide" evidence="1">
    <location>
        <begin position="1"/>
        <end position="18"/>
    </location>
</feature>
<feature type="chain" id="PRO_5031210117" evidence="1">
    <location>
        <begin position="19"/>
        <end position="121"/>
    </location>
</feature>
<dbReference type="Proteomes" id="UP000230961">
    <property type="component" value="Chromosome"/>
</dbReference>
<accession>A0A7U5PGY6</accession>
<proteinExistence type="predicted"/>
<evidence type="ECO:0000313" key="2">
    <source>
        <dbReference type="EMBL" id="ATX62933.1"/>
    </source>
</evidence>
<dbReference type="KEGG" id="yel:LC20_08375"/>
<organism evidence="2 3">
    <name type="scientific">Yersinia enterocolitica LC20</name>
    <dbReference type="NCBI Taxonomy" id="1443113"/>
    <lineage>
        <taxon>Bacteria</taxon>
        <taxon>Pseudomonadati</taxon>
        <taxon>Pseudomonadota</taxon>
        <taxon>Gammaproteobacteria</taxon>
        <taxon>Enterobacterales</taxon>
        <taxon>Yersiniaceae</taxon>
        <taxon>Yersinia</taxon>
    </lineage>
</organism>
<reference evidence="2 3" key="1">
    <citation type="submission" date="2017-11" db="EMBL/GenBank/DDBJ databases">
        <title>The complete genome sequence and comparative genome analysis of Yersinia enterocolitica strain LC20.</title>
        <authorList>
            <person name="Shi G."/>
            <person name="Su M."/>
            <person name="Liang J."/>
            <person name="Gu W."/>
            <person name="Xiao Y."/>
            <person name="Zhang Z."/>
            <person name="Qiu H."/>
            <person name="Duan R."/>
            <person name="Zhang Z."/>
            <person name="Li Y."/>
            <person name="Zhang X."/>
            <person name="Ling Y."/>
            <person name="Song L."/>
            <person name="Chen M."/>
            <person name="Zhao Y."/>
            <person name="Wu J."/>
            <person name="Jing H."/>
            <person name="Xiao J."/>
            <person name="Wang X."/>
        </authorList>
    </citation>
    <scope>NUCLEOTIDE SEQUENCE [LARGE SCALE GENOMIC DNA]</scope>
    <source>
        <strain evidence="2 3">LC20</strain>
    </source>
</reference>